<proteinExistence type="predicted"/>
<keyword evidence="2" id="KW-0472">Membrane</keyword>
<keyword evidence="4" id="KW-1185">Reference proteome</keyword>
<dbReference type="Proteomes" id="UP001302321">
    <property type="component" value="Unassembled WGS sequence"/>
</dbReference>
<dbReference type="EMBL" id="MU866134">
    <property type="protein sequence ID" value="KAK4178621.1"/>
    <property type="molecule type" value="Genomic_DNA"/>
</dbReference>
<gene>
    <name evidence="3" type="ORF">QBC36DRAFT_288392</name>
</gene>
<accession>A0AAN6WCL9</accession>
<evidence type="ECO:0000256" key="1">
    <source>
        <dbReference type="SAM" id="MobiDB-lite"/>
    </source>
</evidence>
<keyword evidence="2" id="KW-0812">Transmembrane</keyword>
<dbReference type="AlphaFoldDB" id="A0AAN6WCL9"/>
<keyword evidence="2" id="KW-1133">Transmembrane helix</keyword>
<evidence type="ECO:0000256" key="2">
    <source>
        <dbReference type="SAM" id="Phobius"/>
    </source>
</evidence>
<protein>
    <submittedName>
        <fullName evidence="3">Uncharacterized protein</fullName>
    </submittedName>
</protein>
<reference evidence="3" key="2">
    <citation type="submission" date="2023-05" db="EMBL/GenBank/DDBJ databases">
        <authorList>
            <consortium name="Lawrence Berkeley National Laboratory"/>
            <person name="Steindorff A."/>
            <person name="Hensen N."/>
            <person name="Bonometti L."/>
            <person name="Westerberg I."/>
            <person name="Brannstrom I.O."/>
            <person name="Guillou S."/>
            <person name="Cros-Aarteil S."/>
            <person name="Calhoun S."/>
            <person name="Haridas S."/>
            <person name="Kuo A."/>
            <person name="Mondo S."/>
            <person name="Pangilinan J."/>
            <person name="Riley R."/>
            <person name="Labutti K."/>
            <person name="Andreopoulos B."/>
            <person name="Lipzen A."/>
            <person name="Chen C."/>
            <person name="Yanf M."/>
            <person name="Daum C."/>
            <person name="Ng V."/>
            <person name="Clum A."/>
            <person name="Ohm R."/>
            <person name="Martin F."/>
            <person name="Silar P."/>
            <person name="Natvig D."/>
            <person name="Lalanne C."/>
            <person name="Gautier V."/>
            <person name="Ament-Velasquez S.L."/>
            <person name="Kruys A."/>
            <person name="Hutchinson M.I."/>
            <person name="Powell A.J."/>
            <person name="Barry K."/>
            <person name="Miller A.N."/>
            <person name="Grigoriev I.V."/>
            <person name="Debuchy R."/>
            <person name="Gladieux P."/>
            <person name="Thoren M.H."/>
            <person name="Johannesson H."/>
        </authorList>
    </citation>
    <scope>NUCLEOTIDE SEQUENCE</scope>
    <source>
        <strain evidence="3">CBS 892.96</strain>
    </source>
</reference>
<reference evidence="3" key="1">
    <citation type="journal article" date="2023" name="Mol. Phylogenet. Evol.">
        <title>Genome-scale phylogeny and comparative genomics of the fungal order Sordariales.</title>
        <authorList>
            <person name="Hensen N."/>
            <person name="Bonometti L."/>
            <person name="Westerberg I."/>
            <person name="Brannstrom I.O."/>
            <person name="Guillou S."/>
            <person name="Cros-Aarteil S."/>
            <person name="Calhoun S."/>
            <person name="Haridas S."/>
            <person name="Kuo A."/>
            <person name="Mondo S."/>
            <person name="Pangilinan J."/>
            <person name="Riley R."/>
            <person name="LaButti K."/>
            <person name="Andreopoulos B."/>
            <person name="Lipzen A."/>
            <person name="Chen C."/>
            <person name="Yan M."/>
            <person name="Daum C."/>
            <person name="Ng V."/>
            <person name="Clum A."/>
            <person name="Steindorff A."/>
            <person name="Ohm R.A."/>
            <person name="Martin F."/>
            <person name="Silar P."/>
            <person name="Natvig D.O."/>
            <person name="Lalanne C."/>
            <person name="Gautier V."/>
            <person name="Ament-Velasquez S.L."/>
            <person name="Kruys A."/>
            <person name="Hutchinson M.I."/>
            <person name="Powell A.J."/>
            <person name="Barry K."/>
            <person name="Miller A.N."/>
            <person name="Grigoriev I.V."/>
            <person name="Debuchy R."/>
            <person name="Gladieux P."/>
            <person name="Hiltunen Thoren M."/>
            <person name="Johannesson H."/>
        </authorList>
    </citation>
    <scope>NUCLEOTIDE SEQUENCE</scope>
    <source>
        <strain evidence="3">CBS 892.96</strain>
    </source>
</reference>
<evidence type="ECO:0000313" key="3">
    <source>
        <dbReference type="EMBL" id="KAK4178621.1"/>
    </source>
</evidence>
<evidence type="ECO:0000313" key="4">
    <source>
        <dbReference type="Proteomes" id="UP001302321"/>
    </source>
</evidence>
<sequence length="185" mass="19836">MESFQPCSFFLPPFSLVLLVLVAVFVSLLVTLFTTKQHYLNSTSTSQQPPSNTTAHHPAPAAKQQRPLLVQEPLPASERPRVVKHHPSAAQPIPIPTSPMVWHNSSGPDMPAPHTRTSPSSSLGARKGSSFNRCSWSSSSGRDNNNNSGSEESVAGSVGGDRETLFGNMGGQFEVGTRGSEKTKE</sequence>
<comment type="caution">
    <text evidence="3">The sequence shown here is derived from an EMBL/GenBank/DDBJ whole genome shotgun (WGS) entry which is preliminary data.</text>
</comment>
<organism evidence="3 4">
    <name type="scientific">Triangularia setosa</name>
    <dbReference type="NCBI Taxonomy" id="2587417"/>
    <lineage>
        <taxon>Eukaryota</taxon>
        <taxon>Fungi</taxon>
        <taxon>Dikarya</taxon>
        <taxon>Ascomycota</taxon>
        <taxon>Pezizomycotina</taxon>
        <taxon>Sordariomycetes</taxon>
        <taxon>Sordariomycetidae</taxon>
        <taxon>Sordariales</taxon>
        <taxon>Podosporaceae</taxon>
        <taxon>Triangularia</taxon>
    </lineage>
</organism>
<feature type="transmembrane region" description="Helical" evidence="2">
    <location>
        <begin position="12"/>
        <end position="33"/>
    </location>
</feature>
<feature type="region of interest" description="Disordered" evidence="1">
    <location>
        <begin position="42"/>
        <end position="65"/>
    </location>
</feature>
<name>A0AAN6WCL9_9PEZI</name>
<feature type="compositionally biased region" description="Low complexity" evidence="1">
    <location>
        <begin position="42"/>
        <end position="54"/>
    </location>
</feature>
<feature type="compositionally biased region" description="Low complexity" evidence="1">
    <location>
        <begin position="128"/>
        <end position="156"/>
    </location>
</feature>
<feature type="region of interest" description="Disordered" evidence="1">
    <location>
        <begin position="78"/>
        <end position="185"/>
    </location>
</feature>